<dbReference type="SUPFAM" id="SSF140683">
    <property type="entry name" value="SP0561-like"/>
    <property type="match status" value="1"/>
</dbReference>
<accession>C2MB33</accession>
<dbReference type="eggNOG" id="COG4309">
    <property type="taxonomic scope" value="Bacteria"/>
</dbReference>
<dbReference type="Proteomes" id="UP000003303">
    <property type="component" value="Unassembled WGS sequence"/>
</dbReference>
<comment type="caution">
    <text evidence="2">The sequence shown here is derived from an EMBL/GenBank/DDBJ whole genome shotgun (WGS) entry which is preliminary data.</text>
</comment>
<dbReference type="EMBL" id="ACLR01000118">
    <property type="protein sequence ID" value="EEK17156.1"/>
    <property type="molecule type" value="Genomic_DNA"/>
</dbReference>
<proteinExistence type="predicted"/>
<reference evidence="2 3" key="1">
    <citation type="submission" date="2009-04" db="EMBL/GenBank/DDBJ databases">
        <authorList>
            <person name="Sebastian Y."/>
            <person name="Madupu R."/>
            <person name="Durkin A.S."/>
            <person name="Torralba M."/>
            <person name="Methe B."/>
            <person name="Sutton G.G."/>
            <person name="Strausberg R.L."/>
            <person name="Nelson K.E."/>
        </authorList>
    </citation>
    <scope>NUCLEOTIDE SEQUENCE [LARGE SCALE GENOMIC DNA]</scope>
    <source>
        <strain evidence="2 3">60-3</strain>
    </source>
</reference>
<dbReference type="Pfam" id="PF08984">
    <property type="entry name" value="DUF1858"/>
    <property type="match status" value="1"/>
</dbReference>
<dbReference type="OrthoDB" id="128918at2"/>
<protein>
    <recommendedName>
        <fullName evidence="1">DUF1858 domain-containing protein</fullName>
    </recommendedName>
</protein>
<dbReference type="Gene3D" id="1.10.3910.10">
    <property type="entry name" value="SP0561-like"/>
    <property type="match status" value="1"/>
</dbReference>
<gene>
    <name evidence="2" type="ORF">PORUE0001_1046</name>
</gene>
<organism evidence="2 3">
    <name type="scientific">Porphyromonas uenonis 60-3</name>
    <dbReference type="NCBI Taxonomy" id="596327"/>
    <lineage>
        <taxon>Bacteria</taxon>
        <taxon>Pseudomonadati</taxon>
        <taxon>Bacteroidota</taxon>
        <taxon>Bacteroidia</taxon>
        <taxon>Bacteroidales</taxon>
        <taxon>Porphyromonadaceae</taxon>
        <taxon>Porphyromonas</taxon>
    </lineage>
</organism>
<dbReference type="InterPro" id="IPR015077">
    <property type="entry name" value="DUF1858"/>
</dbReference>
<dbReference type="RefSeq" id="WP_007365125.1">
    <property type="nucleotide sequence ID" value="NZ_ACLR01000118.1"/>
</dbReference>
<evidence type="ECO:0000313" key="2">
    <source>
        <dbReference type="EMBL" id="EEK17156.1"/>
    </source>
</evidence>
<dbReference type="InterPro" id="IPR038062">
    <property type="entry name" value="ScdA-like_N_sf"/>
</dbReference>
<feature type="domain" description="DUF1858" evidence="1">
    <location>
        <begin position="9"/>
        <end position="69"/>
    </location>
</feature>
<evidence type="ECO:0000313" key="3">
    <source>
        <dbReference type="Proteomes" id="UP000003303"/>
    </source>
</evidence>
<name>C2MB33_9PORP</name>
<dbReference type="AlphaFoldDB" id="C2MB33"/>
<evidence type="ECO:0000259" key="1">
    <source>
        <dbReference type="Pfam" id="PF08984"/>
    </source>
</evidence>
<sequence>MTDTTPLLITPETKVGAMLDRYPELIDTLVSLSDRYRNLTNPILRKTVAPRTPLKLAAQMGGVDLALLVNTLRQAVGQPPLDLPK</sequence>
<keyword evidence="3" id="KW-1185">Reference proteome</keyword>
<dbReference type="STRING" id="596327.PORUE0001_1046"/>